<evidence type="ECO:0000259" key="4">
    <source>
        <dbReference type="Pfam" id="PF14257"/>
    </source>
</evidence>
<name>A0A852TCA8_9BACI</name>
<protein>
    <submittedName>
        <fullName evidence="5">Glucan-binding YG repeat protein</fullName>
    </submittedName>
</protein>
<evidence type="ECO:0000256" key="2">
    <source>
        <dbReference type="SAM" id="Phobius"/>
    </source>
</evidence>
<evidence type="ECO:0000256" key="1">
    <source>
        <dbReference type="SAM" id="MobiDB-lite"/>
    </source>
</evidence>
<dbReference type="AlphaFoldDB" id="A0A852TCA8"/>
<dbReference type="EMBL" id="JACCBX010000004">
    <property type="protein sequence ID" value="NYE05367.1"/>
    <property type="molecule type" value="Genomic_DNA"/>
</dbReference>
<dbReference type="Pfam" id="PF14257">
    <property type="entry name" value="DUF4349"/>
    <property type="match status" value="1"/>
</dbReference>
<feature type="compositionally biased region" description="Low complexity" evidence="1">
    <location>
        <begin position="32"/>
        <end position="41"/>
    </location>
</feature>
<gene>
    <name evidence="5" type="ORF">F4694_002120</name>
</gene>
<dbReference type="InterPro" id="IPR025645">
    <property type="entry name" value="DUF4349"/>
</dbReference>
<sequence length="301" mass="33839">MKKVIGIIVFLSLILFLSACSSSSKSEESKMSSDSSAKMDSGQPAMEEKSQVSFDNNAKQEKAAPTDIEVPNQMVIYQADLQLRVKKFEETLQTIEEQVIKYGGYISESNVSKDGVEQISGQITVRIPQKNFQAFLHDAEGQAAEVLQRNLTGTDVTEEYVDLDSRLKSKRVVEERLTSFMQSAQKTEDLLKISADLAAVQEEIETIQGRMKYLENQTSLSTVHIALYENKVIVPNLEDEDLNTWDKTKKQFMKSTNMMLAAISGLFVFIVGNIPIIIILAVASVFIYLYIKKRQKRNGNE</sequence>
<feature type="signal peptide" evidence="3">
    <location>
        <begin position="1"/>
        <end position="21"/>
    </location>
</feature>
<keyword evidence="2" id="KW-1133">Transmembrane helix</keyword>
<reference evidence="6" key="2">
    <citation type="submission" date="2020-08" db="EMBL/GenBank/DDBJ databases">
        <title>The Agave Microbiome: Exploring the role of microbial communities in plant adaptations to desert environments.</title>
        <authorList>
            <person name="Partida-Martinez L.P."/>
        </authorList>
    </citation>
    <scope>NUCLEOTIDE SEQUENCE [LARGE SCALE GENOMIC DNA]</scope>
    <source>
        <strain evidence="6">AT2.8</strain>
    </source>
</reference>
<proteinExistence type="predicted"/>
<dbReference type="PROSITE" id="PS51257">
    <property type="entry name" value="PROKAR_LIPOPROTEIN"/>
    <property type="match status" value="1"/>
</dbReference>
<feature type="domain" description="DUF4349" evidence="4">
    <location>
        <begin position="73"/>
        <end position="286"/>
    </location>
</feature>
<evidence type="ECO:0000313" key="5">
    <source>
        <dbReference type="EMBL" id="NYE05367.1"/>
    </source>
</evidence>
<evidence type="ECO:0000256" key="3">
    <source>
        <dbReference type="SAM" id="SignalP"/>
    </source>
</evidence>
<reference evidence="6" key="1">
    <citation type="submission" date="2020-07" db="EMBL/GenBank/DDBJ databases">
        <authorList>
            <person name="Partida-Martinez L."/>
            <person name="Huntemann M."/>
            <person name="Clum A."/>
            <person name="Wang J."/>
            <person name="Palaniappan K."/>
            <person name="Ritter S."/>
            <person name="Chen I.-M."/>
            <person name="Stamatis D."/>
            <person name="Reddy T."/>
            <person name="O'Malley R."/>
            <person name="Daum C."/>
            <person name="Shapiro N."/>
            <person name="Ivanova N."/>
            <person name="Kyrpides N."/>
            <person name="Woyke T."/>
        </authorList>
    </citation>
    <scope>NUCLEOTIDE SEQUENCE [LARGE SCALE GENOMIC DNA]</scope>
    <source>
        <strain evidence="6">AT2.8</strain>
    </source>
</reference>
<feature type="transmembrane region" description="Helical" evidence="2">
    <location>
        <begin position="258"/>
        <end position="291"/>
    </location>
</feature>
<keyword evidence="2" id="KW-0812">Transmembrane</keyword>
<accession>A0A852TCA8</accession>
<dbReference type="Proteomes" id="UP000548423">
    <property type="component" value="Unassembled WGS sequence"/>
</dbReference>
<keyword evidence="2" id="KW-0472">Membrane</keyword>
<keyword evidence="3" id="KW-0732">Signal</keyword>
<comment type="caution">
    <text evidence="5">The sequence shown here is derived from an EMBL/GenBank/DDBJ whole genome shotgun (WGS) entry which is preliminary data.</text>
</comment>
<feature type="chain" id="PRO_5038535392" evidence="3">
    <location>
        <begin position="22"/>
        <end position="301"/>
    </location>
</feature>
<feature type="region of interest" description="Disordered" evidence="1">
    <location>
        <begin position="25"/>
        <end position="65"/>
    </location>
</feature>
<evidence type="ECO:0000313" key="6">
    <source>
        <dbReference type="Proteomes" id="UP000548423"/>
    </source>
</evidence>
<organism evidence="5 6">
    <name type="scientific">Neobacillus niacini</name>
    <dbReference type="NCBI Taxonomy" id="86668"/>
    <lineage>
        <taxon>Bacteria</taxon>
        <taxon>Bacillati</taxon>
        <taxon>Bacillota</taxon>
        <taxon>Bacilli</taxon>
        <taxon>Bacillales</taxon>
        <taxon>Bacillaceae</taxon>
        <taxon>Neobacillus</taxon>
    </lineage>
</organism>